<evidence type="ECO:0000256" key="1">
    <source>
        <dbReference type="SAM" id="MobiDB-lite"/>
    </source>
</evidence>
<gene>
    <name evidence="3" type="ORF">ASZ90_019677</name>
</gene>
<dbReference type="Pfam" id="PF00395">
    <property type="entry name" value="SLH"/>
    <property type="match status" value="2"/>
</dbReference>
<sequence>MKKMISITMILMLVLTFCTSTAVAKPDKAKGGKSIIQLNNEEIPGDSEIKSNNVNKQLKQELKLQKQLFMQLEKTMQFSDTNGHWAAKSIATLAELGVITGYPDGSYDPDGEMTLAEALSLIMRVTDEEQGEVDAVDEEDPILTDEDPVIEEDSFVEDEDVDEEVLENTEDTEDEDLSDVSEWAKGAAKKASQNGIININRFHSATQANRAQVAVMLAKALGIEPLDSSEVCFEDGLLISPEDYGYIAALQQQGIFSGDAQGKFNPNSAMTRAQMAEVLIRLLTEEEPIDENTGDAEIVDESIQETGDSDVDSADIEDEV</sequence>
<accession>A0A0W8E2J5</accession>
<feature type="domain" description="SLH" evidence="2">
    <location>
        <begin position="171"/>
        <end position="229"/>
    </location>
</feature>
<dbReference type="PANTHER" id="PTHR43308:SF5">
    <property type="entry name" value="S-LAYER PROTEIN _ PEPTIDOGLYCAN ENDO-BETA-N-ACETYLGLUCOSAMINIDASE"/>
    <property type="match status" value="1"/>
</dbReference>
<dbReference type="PANTHER" id="PTHR43308">
    <property type="entry name" value="OUTER MEMBRANE PROTEIN ALPHA-RELATED"/>
    <property type="match status" value="1"/>
</dbReference>
<dbReference type="EMBL" id="LNQE01001901">
    <property type="protein sequence ID" value="KUG02903.1"/>
    <property type="molecule type" value="Genomic_DNA"/>
</dbReference>
<dbReference type="PROSITE" id="PS51272">
    <property type="entry name" value="SLH"/>
    <property type="match status" value="3"/>
</dbReference>
<organism evidence="3">
    <name type="scientific">hydrocarbon metagenome</name>
    <dbReference type="NCBI Taxonomy" id="938273"/>
    <lineage>
        <taxon>unclassified sequences</taxon>
        <taxon>metagenomes</taxon>
        <taxon>ecological metagenomes</taxon>
    </lineage>
</organism>
<feature type="domain" description="SLH" evidence="2">
    <location>
        <begin position="73"/>
        <end position="136"/>
    </location>
</feature>
<reference evidence="3" key="1">
    <citation type="journal article" date="2015" name="Proc. Natl. Acad. Sci. U.S.A.">
        <title>Networks of energetic and metabolic interactions define dynamics in microbial communities.</title>
        <authorList>
            <person name="Embree M."/>
            <person name="Liu J.K."/>
            <person name="Al-Bassam M.M."/>
            <person name="Zengler K."/>
        </authorList>
    </citation>
    <scope>NUCLEOTIDE SEQUENCE</scope>
</reference>
<feature type="region of interest" description="Disordered" evidence="1">
    <location>
        <begin position="290"/>
        <end position="320"/>
    </location>
</feature>
<evidence type="ECO:0000259" key="2">
    <source>
        <dbReference type="PROSITE" id="PS51272"/>
    </source>
</evidence>
<comment type="caution">
    <text evidence="3">The sequence shown here is derived from an EMBL/GenBank/DDBJ whole genome shotgun (WGS) entry which is preliminary data.</text>
</comment>
<protein>
    <recommendedName>
        <fullName evidence="2">SLH domain-containing protein</fullName>
    </recommendedName>
</protein>
<dbReference type="InterPro" id="IPR051465">
    <property type="entry name" value="Cell_Envelope_Struct_Comp"/>
</dbReference>
<dbReference type="AlphaFoldDB" id="A0A0W8E2J5"/>
<feature type="domain" description="SLH" evidence="2">
    <location>
        <begin position="230"/>
        <end position="293"/>
    </location>
</feature>
<dbReference type="InterPro" id="IPR001119">
    <property type="entry name" value="SLH_dom"/>
</dbReference>
<evidence type="ECO:0000313" key="3">
    <source>
        <dbReference type="EMBL" id="KUG02903.1"/>
    </source>
</evidence>
<name>A0A0W8E2J5_9ZZZZ</name>
<proteinExistence type="predicted"/>